<dbReference type="InterPro" id="IPR018076">
    <property type="entry name" value="T2SS_GspF_dom"/>
</dbReference>
<dbReference type="OrthoDB" id="3712305at2"/>
<keyword evidence="9" id="KW-1185">Reference proteome</keyword>
<evidence type="ECO:0000256" key="6">
    <source>
        <dbReference type="SAM" id="Phobius"/>
    </source>
</evidence>
<reference evidence="8 9" key="1">
    <citation type="submission" date="2018-09" db="EMBL/GenBank/DDBJ databases">
        <title>YIM PH 21725 draft genome.</title>
        <authorList>
            <person name="Miao C."/>
        </authorList>
    </citation>
    <scope>NUCLEOTIDE SEQUENCE [LARGE SCALE GENOMIC DNA]</scope>
    <source>
        <strain evidence="9">YIM PH21725</strain>
    </source>
</reference>
<evidence type="ECO:0000256" key="1">
    <source>
        <dbReference type="ARBA" id="ARBA00004651"/>
    </source>
</evidence>
<gene>
    <name evidence="8" type="ORF">D5S19_06040</name>
</gene>
<dbReference type="AlphaFoldDB" id="A0A419I8U3"/>
<dbReference type="PANTHER" id="PTHR35007:SF4">
    <property type="entry name" value="CONSERVED TRANSMEMBRANE PROTEIN-RELATED"/>
    <property type="match status" value="1"/>
</dbReference>
<evidence type="ECO:0000256" key="3">
    <source>
        <dbReference type="ARBA" id="ARBA00022692"/>
    </source>
</evidence>
<dbReference type="EMBL" id="QZFV01000063">
    <property type="protein sequence ID" value="RJQ88524.1"/>
    <property type="molecule type" value="Genomic_DNA"/>
</dbReference>
<evidence type="ECO:0000313" key="8">
    <source>
        <dbReference type="EMBL" id="RJQ88524.1"/>
    </source>
</evidence>
<dbReference type="Proteomes" id="UP000285112">
    <property type="component" value="Unassembled WGS sequence"/>
</dbReference>
<feature type="domain" description="Type II secretion system protein GspF" evidence="7">
    <location>
        <begin position="53"/>
        <end position="163"/>
    </location>
</feature>
<comment type="caution">
    <text evidence="8">The sequence shown here is derived from an EMBL/GenBank/DDBJ whole genome shotgun (WGS) entry which is preliminary data.</text>
</comment>
<dbReference type="RefSeq" id="WP_120022337.1">
    <property type="nucleotide sequence ID" value="NZ_QZFV01000063.1"/>
</dbReference>
<comment type="subcellular location">
    <subcellularLocation>
        <location evidence="1">Cell membrane</location>
        <topology evidence="1">Multi-pass membrane protein</topology>
    </subcellularLocation>
</comment>
<proteinExistence type="predicted"/>
<accession>A0A419I8U3</accession>
<dbReference type="Pfam" id="PF00482">
    <property type="entry name" value="T2SSF"/>
    <property type="match status" value="1"/>
</dbReference>
<feature type="transmembrane region" description="Helical" evidence="6">
    <location>
        <begin position="6"/>
        <end position="29"/>
    </location>
</feature>
<evidence type="ECO:0000256" key="4">
    <source>
        <dbReference type="ARBA" id="ARBA00022989"/>
    </source>
</evidence>
<name>A0A419I8U3_9PSEU</name>
<feature type="transmembrane region" description="Helical" evidence="6">
    <location>
        <begin position="180"/>
        <end position="199"/>
    </location>
</feature>
<feature type="transmembrane region" description="Helical" evidence="6">
    <location>
        <begin position="149"/>
        <end position="168"/>
    </location>
</feature>
<evidence type="ECO:0000256" key="2">
    <source>
        <dbReference type="ARBA" id="ARBA00022475"/>
    </source>
</evidence>
<dbReference type="GO" id="GO:0005886">
    <property type="term" value="C:plasma membrane"/>
    <property type="evidence" value="ECO:0007669"/>
    <property type="project" value="UniProtKB-SubCell"/>
</dbReference>
<keyword evidence="3 6" id="KW-0812">Transmembrane</keyword>
<sequence length="212" mass="21763">MWWLAPAVVALPLAGVGAAIAAGLVTFSVGQEWRNRKEKAASLAKAEQTSAALRMMVAELRSGAHPVLAAEAAADAAPALAGDLRNLAASARLDGALESAALPRLAQSWELARKHGLPIADALEAARRDVEAETLFARRLHAKMAGPRMSATVLTILPIGCLALGQVIGAGPLTVLTGTLLGQVFLVAGAMLLWAGAAWSRALTGRGGVART</sequence>
<organism evidence="8 9">
    <name type="scientific">Amycolatopsis panacis</name>
    <dbReference type="NCBI Taxonomy" id="2340917"/>
    <lineage>
        <taxon>Bacteria</taxon>
        <taxon>Bacillati</taxon>
        <taxon>Actinomycetota</taxon>
        <taxon>Actinomycetes</taxon>
        <taxon>Pseudonocardiales</taxon>
        <taxon>Pseudonocardiaceae</taxon>
        <taxon>Amycolatopsis</taxon>
    </lineage>
</organism>
<keyword evidence="5 6" id="KW-0472">Membrane</keyword>
<keyword evidence="2" id="KW-1003">Cell membrane</keyword>
<evidence type="ECO:0000313" key="9">
    <source>
        <dbReference type="Proteomes" id="UP000285112"/>
    </source>
</evidence>
<dbReference type="PANTHER" id="PTHR35007">
    <property type="entry name" value="INTEGRAL MEMBRANE PROTEIN-RELATED"/>
    <property type="match status" value="1"/>
</dbReference>
<protein>
    <submittedName>
        <fullName evidence="8">Type II secretion system protein</fullName>
    </submittedName>
</protein>
<evidence type="ECO:0000259" key="7">
    <source>
        <dbReference type="Pfam" id="PF00482"/>
    </source>
</evidence>
<keyword evidence="4 6" id="KW-1133">Transmembrane helix</keyword>
<evidence type="ECO:0000256" key="5">
    <source>
        <dbReference type="ARBA" id="ARBA00023136"/>
    </source>
</evidence>